<dbReference type="PROSITE" id="PS50042">
    <property type="entry name" value="CNMP_BINDING_3"/>
    <property type="match status" value="1"/>
</dbReference>
<dbReference type="InterPro" id="IPR014710">
    <property type="entry name" value="RmlC-like_jellyroll"/>
</dbReference>
<dbReference type="InterPro" id="IPR000595">
    <property type="entry name" value="cNMP-bd_dom"/>
</dbReference>
<reference evidence="2" key="1">
    <citation type="submission" date="2020-09" db="EMBL/GenBank/DDBJ databases">
        <authorList>
            <person name="Kim M.K."/>
        </authorList>
    </citation>
    <scope>NUCLEOTIDE SEQUENCE</scope>
    <source>
        <strain evidence="2">BT664</strain>
    </source>
</reference>
<dbReference type="Gene3D" id="2.60.120.10">
    <property type="entry name" value="Jelly Rolls"/>
    <property type="match status" value="1"/>
</dbReference>
<dbReference type="Proteomes" id="UP000612233">
    <property type="component" value="Unassembled WGS sequence"/>
</dbReference>
<accession>A0A927BBV0</accession>
<organism evidence="2 3">
    <name type="scientific">Hymenobacter montanus</name>
    <dbReference type="NCBI Taxonomy" id="2771359"/>
    <lineage>
        <taxon>Bacteria</taxon>
        <taxon>Pseudomonadati</taxon>
        <taxon>Bacteroidota</taxon>
        <taxon>Cytophagia</taxon>
        <taxon>Cytophagales</taxon>
        <taxon>Hymenobacteraceae</taxon>
        <taxon>Hymenobacter</taxon>
    </lineage>
</organism>
<dbReference type="Pfam" id="PF00027">
    <property type="entry name" value="cNMP_binding"/>
    <property type="match status" value="1"/>
</dbReference>
<evidence type="ECO:0000259" key="1">
    <source>
        <dbReference type="PROSITE" id="PS50042"/>
    </source>
</evidence>
<protein>
    <submittedName>
        <fullName evidence="2">Crp/Fnr family transcriptional regulator</fullName>
    </submittedName>
</protein>
<gene>
    <name evidence="2" type="ORF">IC235_05280</name>
</gene>
<dbReference type="InterPro" id="IPR018490">
    <property type="entry name" value="cNMP-bd_dom_sf"/>
</dbReference>
<dbReference type="SUPFAM" id="SSF51206">
    <property type="entry name" value="cAMP-binding domain-like"/>
    <property type="match status" value="1"/>
</dbReference>
<dbReference type="AlphaFoldDB" id="A0A927BBV0"/>
<proteinExistence type="predicted"/>
<dbReference type="CDD" id="cd00038">
    <property type="entry name" value="CAP_ED"/>
    <property type="match status" value="1"/>
</dbReference>
<name>A0A927BBV0_9BACT</name>
<dbReference type="RefSeq" id="WP_191004116.1">
    <property type="nucleotide sequence ID" value="NZ_JACXAD010000004.1"/>
</dbReference>
<comment type="caution">
    <text evidence="2">The sequence shown here is derived from an EMBL/GenBank/DDBJ whole genome shotgun (WGS) entry which is preliminary data.</text>
</comment>
<dbReference type="EMBL" id="JACXAD010000004">
    <property type="protein sequence ID" value="MBD2767299.1"/>
    <property type="molecule type" value="Genomic_DNA"/>
</dbReference>
<feature type="domain" description="Cyclic nucleotide-binding" evidence="1">
    <location>
        <begin position="9"/>
        <end position="112"/>
    </location>
</feature>
<evidence type="ECO:0000313" key="3">
    <source>
        <dbReference type="Proteomes" id="UP000612233"/>
    </source>
</evidence>
<sequence>MKLETFLSTLVELDNKELSFLKETISIETVNKGDYFIMSGQTSTKVSFINEGLFKMSMTDSDGNEKIIDFLEPSNFVTDYISFLKQTPTNCNIVALRPSLLESIHLTALQNLYEYSPGFQKIGRLLAEQNFIRFAERIKAQTMPPQERYRLLCEQSAELVQAVPQYMIASYLGVTAEWLSKIRSKR</sequence>
<keyword evidence="3" id="KW-1185">Reference proteome</keyword>
<evidence type="ECO:0000313" key="2">
    <source>
        <dbReference type="EMBL" id="MBD2767299.1"/>
    </source>
</evidence>